<dbReference type="PANTHER" id="PTHR21089:SF1">
    <property type="entry name" value="BIFUNCTIONAL 3-DEHYDROQUINATE DEHYDRATASE_SHIKIMATE DEHYDROGENASE, CHLOROPLASTIC"/>
    <property type="match status" value="1"/>
</dbReference>
<dbReference type="GO" id="GO:0009423">
    <property type="term" value="P:chorismate biosynthetic process"/>
    <property type="evidence" value="ECO:0007669"/>
    <property type="project" value="UniProtKB-UniRule"/>
</dbReference>
<dbReference type="InterPro" id="IPR046346">
    <property type="entry name" value="Aminoacid_DH-like_N_sf"/>
</dbReference>
<protein>
    <recommendedName>
        <fullName evidence="2 8">Shikimate dehydrogenase (NADP(+))</fullName>
        <shortName evidence="8">SDH</shortName>
        <ecNumber evidence="2 8">1.1.1.25</ecNumber>
    </recommendedName>
</protein>
<dbReference type="GO" id="GO:0009073">
    <property type="term" value="P:aromatic amino acid family biosynthetic process"/>
    <property type="evidence" value="ECO:0007669"/>
    <property type="project" value="UniProtKB-KW"/>
</dbReference>
<gene>
    <name evidence="8" type="primary">aroE</name>
    <name evidence="11" type="ORF">SAMN05661003_104201</name>
</gene>
<comment type="subunit">
    <text evidence="8">Homodimer.</text>
</comment>
<dbReference type="InterPro" id="IPR022893">
    <property type="entry name" value="Shikimate_DH_fam"/>
</dbReference>
<feature type="binding site" evidence="8">
    <location>
        <begin position="24"/>
        <end position="26"/>
    </location>
    <ligand>
        <name>shikimate</name>
        <dbReference type="ChEBI" id="CHEBI:36208"/>
    </ligand>
</feature>
<evidence type="ECO:0000256" key="5">
    <source>
        <dbReference type="ARBA" id="ARBA00023002"/>
    </source>
</evidence>
<dbReference type="EC" id="1.1.1.25" evidence="2 8"/>
<dbReference type="GO" id="GO:0019632">
    <property type="term" value="P:shikimate metabolic process"/>
    <property type="evidence" value="ECO:0007669"/>
    <property type="project" value="InterPro"/>
</dbReference>
<evidence type="ECO:0000256" key="3">
    <source>
        <dbReference type="ARBA" id="ARBA00022605"/>
    </source>
</evidence>
<dbReference type="STRING" id="57664.SAMN05661003_104201"/>
<dbReference type="Gene3D" id="3.40.50.10860">
    <property type="entry name" value="Leucine Dehydrogenase, chain A, domain 1"/>
    <property type="match status" value="1"/>
</dbReference>
<dbReference type="Pfam" id="PF08501">
    <property type="entry name" value="Shikimate_dh_N"/>
    <property type="match status" value="1"/>
</dbReference>
<feature type="binding site" evidence="8">
    <location>
        <position position="71"/>
    </location>
    <ligand>
        <name>shikimate</name>
        <dbReference type="ChEBI" id="CHEBI:36208"/>
    </ligand>
</feature>
<feature type="binding site" evidence="8">
    <location>
        <position position="96"/>
    </location>
    <ligand>
        <name>shikimate</name>
        <dbReference type="ChEBI" id="CHEBI:36208"/>
    </ligand>
</feature>
<feature type="binding site" evidence="8">
    <location>
        <position position="87"/>
    </location>
    <ligand>
        <name>NADP(+)</name>
        <dbReference type="ChEBI" id="CHEBI:58349"/>
    </ligand>
</feature>
<name>A0A1G7ATY1_9BACT</name>
<dbReference type="InterPro" id="IPR013708">
    <property type="entry name" value="Shikimate_DH-bd_N"/>
</dbReference>
<dbReference type="Pfam" id="PF18317">
    <property type="entry name" value="SDH_C"/>
    <property type="match status" value="1"/>
</dbReference>
<proteinExistence type="inferred from homology"/>
<accession>A0A1G7ATY1</accession>
<organism evidence="11 12">
    <name type="scientific">Desulfuromonas thiophila</name>
    <dbReference type="NCBI Taxonomy" id="57664"/>
    <lineage>
        <taxon>Bacteria</taxon>
        <taxon>Pseudomonadati</taxon>
        <taxon>Thermodesulfobacteriota</taxon>
        <taxon>Desulfuromonadia</taxon>
        <taxon>Desulfuromonadales</taxon>
        <taxon>Desulfuromonadaceae</taxon>
        <taxon>Desulfuromonas</taxon>
    </lineage>
</organism>
<dbReference type="PANTHER" id="PTHR21089">
    <property type="entry name" value="SHIKIMATE DEHYDROGENASE"/>
    <property type="match status" value="1"/>
</dbReference>
<dbReference type="EMBL" id="FNAQ01000004">
    <property type="protein sequence ID" value="SDE18328.1"/>
    <property type="molecule type" value="Genomic_DNA"/>
</dbReference>
<evidence type="ECO:0000256" key="7">
    <source>
        <dbReference type="ARBA" id="ARBA00049442"/>
    </source>
</evidence>
<feature type="binding site" evidence="8">
    <location>
        <position position="262"/>
    </location>
    <ligand>
        <name>shikimate</name>
        <dbReference type="ChEBI" id="CHEBI:36208"/>
    </ligand>
</feature>
<evidence type="ECO:0000256" key="4">
    <source>
        <dbReference type="ARBA" id="ARBA00022857"/>
    </source>
</evidence>
<dbReference type="SUPFAM" id="SSF53223">
    <property type="entry name" value="Aminoacid dehydrogenase-like, N-terminal domain"/>
    <property type="match status" value="1"/>
</dbReference>
<evidence type="ECO:0000256" key="1">
    <source>
        <dbReference type="ARBA" id="ARBA00004871"/>
    </source>
</evidence>
<feature type="active site" description="Proton acceptor" evidence="8">
    <location>
        <position position="75"/>
    </location>
</feature>
<dbReference type="GO" id="GO:0005829">
    <property type="term" value="C:cytosol"/>
    <property type="evidence" value="ECO:0007669"/>
    <property type="project" value="TreeGrafter"/>
</dbReference>
<sequence>MMSGQLIRGSTAVYGILGDPVRHSLSPRMHNAAFAALGLDAVYVPFAVPPAHLAMAVAGWRALGVRGGNVTIPHKQAIVPLLDELDDFARLCGAVNTLVRDGDRLVGYNTDGPGLVRSLLEDLDFEPDGRCLFLLGAGGAARGAALALAQRRPACLVLANRTLARAEELRALLCRYDPQLDCRVCPLTPAALADWAPQVDLLLNTSTLGLRGEDCDFLPWALFPPHLRVYDAVYAPQDTPLVARARASGLRACDGLGMLIGQGQLAFTLWTGRDPGNLLRQALA</sequence>
<dbReference type="InterPro" id="IPR036291">
    <property type="entry name" value="NAD(P)-bd_dom_sf"/>
</dbReference>
<comment type="function">
    <text evidence="8">Involved in the biosynthesis of the chorismate, which leads to the biosynthesis of aromatic amino acids. Catalyzes the reversible NADPH linked reduction of 3-dehydroshikimate (DHSA) to yield shikimate (SA).</text>
</comment>
<evidence type="ECO:0000256" key="2">
    <source>
        <dbReference type="ARBA" id="ARBA00012962"/>
    </source>
</evidence>
<dbReference type="CDD" id="cd01065">
    <property type="entry name" value="NAD_bind_Shikimate_DH"/>
    <property type="match status" value="1"/>
</dbReference>
<dbReference type="AlphaFoldDB" id="A0A1G7ATY1"/>
<evidence type="ECO:0000259" key="10">
    <source>
        <dbReference type="Pfam" id="PF18317"/>
    </source>
</evidence>
<feature type="binding site" evidence="8">
    <location>
        <position position="111"/>
    </location>
    <ligand>
        <name>shikimate</name>
        <dbReference type="ChEBI" id="CHEBI:36208"/>
    </ligand>
</feature>
<feature type="binding site" evidence="8">
    <location>
        <position position="255"/>
    </location>
    <ligand>
        <name>NADP(+)</name>
        <dbReference type="ChEBI" id="CHEBI:58349"/>
    </ligand>
</feature>
<dbReference type="SUPFAM" id="SSF51735">
    <property type="entry name" value="NAD(P)-binding Rossmann-fold domains"/>
    <property type="match status" value="1"/>
</dbReference>
<dbReference type="GO" id="GO:0008652">
    <property type="term" value="P:amino acid biosynthetic process"/>
    <property type="evidence" value="ECO:0007669"/>
    <property type="project" value="UniProtKB-KW"/>
</dbReference>
<dbReference type="UniPathway" id="UPA00053">
    <property type="reaction ID" value="UER00087"/>
</dbReference>
<evidence type="ECO:0000256" key="8">
    <source>
        <dbReference type="HAMAP-Rule" id="MF_00222"/>
    </source>
</evidence>
<evidence type="ECO:0000313" key="11">
    <source>
        <dbReference type="EMBL" id="SDE18328.1"/>
    </source>
</evidence>
<dbReference type="NCBIfam" id="TIGR00507">
    <property type="entry name" value="aroE"/>
    <property type="match status" value="1"/>
</dbReference>
<dbReference type="Gene3D" id="3.40.50.720">
    <property type="entry name" value="NAD(P)-binding Rossmann-like Domain"/>
    <property type="match status" value="1"/>
</dbReference>
<evidence type="ECO:0000256" key="6">
    <source>
        <dbReference type="ARBA" id="ARBA00023141"/>
    </source>
</evidence>
<keyword evidence="4 8" id="KW-0521">NADP</keyword>
<feature type="binding site" evidence="8">
    <location>
        <begin position="136"/>
        <end position="140"/>
    </location>
    <ligand>
        <name>NADP(+)</name>
        <dbReference type="ChEBI" id="CHEBI:58349"/>
    </ligand>
</feature>
<keyword evidence="5 8" id="KW-0560">Oxidoreductase</keyword>
<dbReference type="InterPro" id="IPR041121">
    <property type="entry name" value="SDH_C"/>
</dbReference>
<feature type="binding site" evidence="8">
    <location>
        <position position="234"/>
    </location>
    <ligand>
        <name>shikimate</name>
        <dbReference type="ChEBI" id="CHEBI:36208"/>
    </ligand>
</feature>
<feature type="domain" description="SDH C-terminal" evidence="10">
    <location>
        <begin position="255"/>
        <end position="275"/>
    </location>
</feature>
<feature type="binding site" evidence="8">
    <location>
        <position position="232"/>
    </location>
    <ligand>
        <name>NADP(+)</name>
        <dbReference type="ChEBI" id="CHEBI:58349"/>
    </ligand>
</feature>
<evidence type="ECO:0000259" key="9">
    <source>
        <dbReference type="Pfam" id="PF08501"/>
    </source>
</evidence>
<dbReference type="GO" id="GO:0050661">
    <property type="term" value="F:NADP binding"/>
    <property type="evidence" value="ECO:0007669"/>
    <property type="project" value="InterPro"/>
</dbReference>
<comment type="pathway">
    <text evidence="1 8">Metabolic intermediate biosynthesis; chorismate biosynthesis; chorismate from D-erythrose 4-phosphate and phosphoenolpyruvate: step 4/7.</text>
</comment>
<comment type="similarity">
    <text evidence="8">Belongs to the shikimate dehydrogenase family.</text>
</comment>
<evidence type="ECO:0000313" key="12">
    <source>
        <dbReference type="Proteomes" id="UP000243205"/>
    </source>
</evidence>
<keyword evidence="3 8" id="KW-0028">Amino-acid biosynthesis</keyword>
<comment type="catalytic activity">
    <reaction evidence="7 8">
        <text>shikimate + NADP(+) = 3-dehydroshikimate + NADPH + H(+)</text>
        <dbReference type="Rhea" id="RHEA:17737"/>
        <dbReference type="ChEBI" id="CHEBI:15378"/>
        <dbReference type="ChEBI" id="CHEBI:16630"/>
        <dbReference type="ChEBI" id="CHEBI:36208"/>
        <dbReference type="ChEBI" id="CHEBI:57783"/>
        <dbReference type="ChEBI" id="CHEBI:58349"/>
        <dbReference type="EC" id="1.1.1.25"/>
    </reaction>
</comment>
<feature type="binding site" evidence="8">
    <location>
        <begin position="160"/>
        <end position="165"/>
    </location>
    <ligand>
        <name>NADP(+)</name>
        <dbReference type="ChEBI" id="CHEBI:58349"/>
    </ligand>
</feature>
<feature type="domain" description="Shikimate dehydrogenase substrate binding N-terminal" evidence="9">
    <location>
        <begin position="16"/>
        <end position="98"/>
    </location>
</feature>
<dbReference type="Proteomes" id="UP000243205">
    <property type="component" value="Unassembled WGS sequence"/>
</dbReference>
<dbReference type="HAMAP" id="MF_00222">
    <property type="entry name" value="Shikimate_DH_AroE"/>
    <property type="match status" value="1"/>
</dbReference>
<keyword evidence="12" id="KW-1185">Reference proteome</keyword>
<dbReference type="InterPro" id="IPR011342">
    <property type="entry name" value="Shikimate_DH"/>
</dbReference>
<keyword evidence="6 8" id="KW-0057">Aromatic amino acid biosynthesis</keyword>
<dbReference type="GO" id="GO:0004764">
    <property type="term" value="F:shikimate 3-dehydrogenase (NADP+) activity"/>
    <property type="evidence" value="ECO:0007669"/>
    <property type="project" value="UniProtKB-UniRule"/>
</dbReference>
<reference evidence="12" key="1">
    <citation type="submission" date="2016-10" db="EMBL/GenBank/DDBJ databases">
        <authorList>
            <person name="Varghese N."/>
            <person name="Submissions S."/>
        </authorList>
    </citation>
    <scope>NUCLEOTIDE SEQUENCE [LARGE SCALE GENOMIC DNA]</scope>
    <source>
        <strain evidence="12">DSM 8987</strain>
    </source>
</reference>